<sequence>MTTEIHLRPLQDADRAEYADLVYSAFNHWYWRHGWGRDYFGCHPQEAGVFYDIYNDLTPGCSVAAFDGRTGRMMGACFYHPREHHVSLGIMSVHPNYGGQGVGRRLVSHILDFTRERGYRSCRLVSSAINMDSLSLYNRAGFIPRAVYHDMVVAVPAQGALAGVPGEEHVRDARLEDVAAMGEIEMELSGIRREIDYRYACLDPRDALHASVYENDRRGIDGFMISVKHPALQMLGPCVARSEAVALALVRRELNRFRGTSALLVVPMDKRRMVEQLYAWGARNVETHLKEVWGEYPDESGVSMPSFLPETG</sequence>
<dbReference type="Proteomes" id="UP000199400">
    <property type="component" value="Unassembled WGS sequence"/>
</dbReference>
<dbReference type="RefSeq" id="WP_096331861.1">
    <property type="nucleotide sequence ID" value="NZ_FOMX01000035.1"/>
</dbReference>
<keyword evidence="1" id="KW-0808">Transferase</keyword>
<keyword evidence="3" id="KW-0689">Ribosomal protein</keyword>
<evidence type="ECO:0000313" key="4">
    <source>
        <dbReference type="Proteomes" id="UP000199400"/>
    </source>
</evidence>
<dbReference type="InterPro" id="IPR016181">
    <property type="entry name" value="Acyl_CoA_acyltransferase"/>
</dbReference>
<dbReference type="EMBL" id="FOMX01000035">
    <property type="protein sequence ID" value="SFF20999.1"/>
    <property type="molecule type" value="Genomic_DNA"/>
</dbReference>
<dbReference type="GO" id="GO:0008080">
    <property type="term" value="F:N-acetyltransferase activity"/>
    <property type="evidence" value="ECO:0007669"/>
    <property type="project" value="InterPro"/>
</dbReference>
<organism evidence="3 4">
    <name type="scientific">Nannocystis exedens</name>
    <dbReference type="NCBI Taxonomy" id="54"/>
    <lineage>
        <taxon>Bacteria</taxon>
        <taxon>Pseudomonadati</taxon>
        <taxon>Myxococcota</taxon>
        <taxon>Polyangia</taxon>
        <taxon>Nannocystales</taxon>
        <taxon>Nannocystaceae</taxon>
        <taxon>Nannocystis</taxon>
    </lineage>
</organism>
<dbReference type="OrthoDB" id="9789603at2"/>
<dbReference type="PANTHER" id="PTHR13947:SF37">
    <property type="entry name" value="LD18367P"/>
    <property type="match status" value="1"/>
</dbReference>
<dbReference type="GO" id="GO:0005840">
    <property type="term" value="C:ribosome"/>
    <property type="evidence" value="ECO:0007669"/>
    <property type="project" value="UniProtKB-KW"/>
</dbReference>
<proteinExistence type="predicted"/>
<evidence type="ECO:0000256" key="1">
    <source>
        <dbReference type="ARBA" id="ARBA00022679"/>
    </source>
</evidence>
<dbReference type="Pfam" id="PF18014">
    <property type="entry name" value="Acetyltransf_18"/>
    <property type="match status" value="1"/>
</dbReference>
<dbReference type="STRING" id="54.SAMN02745121_07518"/>
<accession>A0A1I2GVA4</accession>
<dbReference type="PANTHER" id="PTHR13947">
    <property type="entry name" value="GNAT FAMILY N-ACETYLTRANSFERASE"/>
    <property type="match status" value="1"/>
</dbReference>
<gene>
    <name evidence="3" type="ORF">SAMN02745121_07518</name>
</gene>
<dbReference type="Pfam" id="PF00583">
    <property type="entry name" value="Acetyltransf_1"/>
    <property type="match status" value="1"/>
</dbReference>
<dbReference type="PROSITE" id="PS51186">
    <property type="entry name" value="GNAT"/>
    <property type="match status" value="1"/>
</dbReference>
<dbReference type="Gene3D" id="3.40.630.90">
    <property type="match status" value="1"/>
</dbReference>
<keyword evidence="4" id="KW-1185">Reference proteome</keyword>
<dbReference type="Gene3D" id="3.40.630.30">
    <property type="match status" value="1"/>
</dbReference>
<dbReference type="InterPro" id="IPR000182">
    <property type="entry name" value="GNAT_dom"/>
</dbReference>
<dbReference type="AlphaFoldDB" id="A0A1I2GVA4"/>
<dbReference type="InterPro" id="IPR050769">
    <property type="entry name" value="NAT_camello-type"/>
</dbReference>
<dbReference type="SUPFAM" id="SSF55729">
    <property type="entry name" value="Acyl-CoA N-acyltransferases (Nat)"/>
    <property type="match status" value="1"/>
</dbReference>
<name>A0A1I2GVA4_9BACT</name>
<feature type="domain" description="N-acetyltransferase" evidence="2">
    <location>
        <begin position="5"/>
        <end position="162"/>
    </location>
</feature>
<dbReference type="InterPro" id="IPR041496">
    <property type="entry name" value="YitH/HolE_GNAT"/>
</dbReference>
<evidence type="ECO:0000313" key="3">
    <source>
        <dbReference type="EMBL" id="SFF20999.1"/>
    </source>
</evidence>
<protein>
    <submittedName>
        <fullName evidence="3">Ribosomal protein S18 acetylase RimI</fullName>
    </submittedName>
</protein>
<evidence type="ECO:0000259" key="2">
    <source>
        <dbReference type="PROSITE" id="PS51186"/>
    </source>
</evidence>
<keyword evidence="3" id="KW-0687">Ribonucleoprotein</keyword>
<reference evidence="4" key="1">
    <citation type="submission" date="2016-10" db="EMBL/GenBank/DDBJ databases">
        <authorList>
            <person name="Varghese N."/>
            <person name="Submissions S."/>
        </authorList>
    </citation>
    <scope>NUCLEOTIDE SEQUENCE [LARGE SCALE GENOMIC DNA]</scope>
    <source>
        <strain evidence="4">ATCC 25963</strain>
    </source>
</reference>
<dbReference type="CDD" id="cd04301">
    <property type="entry name" value="NAT_SF"/>
    <property type="match status" value="1"/>
</dbReference>